<feature type="transmembrane region" description="Helical" evidence="1">
    <location>
        <begin position="292"/>
        <end position="309"/>
    </location>
</feature>
<dbReference type="InterPro" id="IPR001633">
    <property type="entry name" value="EAL_dom"/>
</dbReference>
<feature type="domain" description="GGDEF" evidence="3">
    <location>
        <begin position="354"/>
        <end position="486"/>
    </location>
</feature>
<evidence type="ECO:0000313" key="5">
    <source>
        <dbReference type="Proteomes" id="UP000199612"/>
    </source>
</evidence>
<proteinExistence type="predicted"/>
<dbReference type="FunFam" id="3.30.70.270:FF:000001">
    <property type="entry name" value="Diguanylate cyclase domain protein"/>
    <property type="match status" value="1"/>
</dbReference>
<dbReference type="InterPro" id="IPR035919">
    <property type="entry name" value="EAL_sf"/>
</dbReference>
<protein>
    <submittedName>
        <fullName evidence="4">Diguanylate cyclase (GGDEF) domain-containing protein</fullName>
    </submittedName>
</protein>
<feature type="transmembrane region" description="Helical" evidence="1">
    <location>
        <begin position="31"/>
        <end position="56"/>
    </location>
</feature>
<feature type="transmembrane region" description="Helical" evidence="1">
    <location>
        <begin position="101"/>
        <end position="119"/>
    </location>
</feature>
<evidence type="ECO:0000259" key="3">
    <source>
        <dbReference type="PROSITE" id="PS50887"/>
    </source>
</evidence>
<dbReference type="Gene3D" id="3.30.70.270">
    <property type="match status" value="1"/>
</dbReference>
<feature type="transmembrane region" description="Helical" evidence="1">
    <location>
        <begin position="163"/>
        <end position="189"/>
    </location>
</feature>
<keyword evidence="5" id="KW-1185">Reference proteome</keyword>
<dbReference type="SUPFAM" id="SSF55073">
    <property type="entry name" value="Nucleotide cyclase"/>
    <property type="match status" value="1"/>
</dbReference>
<dbReference type="AlphaFoldDB" id="A0A1I1JLA3"/>
<dbReference type="OrthoDB" id="2624050at2"/>
<evidence type="ECO:0000313" key="4">
    <source>
        <dbReference type="EMBL" id="SFC49389.1"/>
    </source>
</evidence>
<gene>
    <name evidence="4" type="ORF">SAMN04488102_10851</name>
</gene>
<organism evidence="4 5">
    <name type="scientific">Alkalibacterium subtropicum</name>
    <dbReference type="NCBI Taxonomy" id="753702"/>
    <lineage>
        <taxon>Bacteria</taxon>
        <taxon>Bacillati</taxon>
        <taxon>Bacillota</taxon>
        <taxon>Bacilli</taxon>
        <taxon>Lactobacillales</taxon>
        <taxon>Carnobacteriaceae</taxon>
        <taxon>Alkalibacterium</taxon>
    </lineage>
</organism>
<feature type="transmembrane region" description="Helical" evidence="1">
    <location>
        <begin position="131"/>
        <end position="151"/>
    </location>
</feature>
<evidence type="ECO:0000256" key="1">
    <source>
        <dbReference type="SAM" id="Phobius"/>
    </source>
</evidence>
<dbReference type="STRING" id="753702.SAMN04488102_10851"/>
<dbReference type="CDD" id="cd01949">
    <property type="entry name" value="GGDEF"/>
    <property type="match status" value="1"/>
</dbReference>
<feature type="transmembrane region" description="Helical" evidence="1">
    <location>
        <begin position="68"/>
        <end position="89"/>
    </location>
</feature>
<feature type="domain" description="EAL" evidence="2">
    <location>
        <begin position="495"/>
        <end position="747"/>
    </location>
</feature>
<dbReference type="InterPro" id="IPR043128">
    <property type="entry name" value="Rev_trsase/Diguanyl_cyclase"/>
</dbReference>
<dbReference type="CDD" id="cd01948">
    <property type="entry name" value="EAL"/>
    <property type="match status" value="1"/>
</dbReference>
<feature type="transmembrane region" description="Helical" evidence="1">
    <location>
        <begin position="232"/>
        <end position="249"/>
    </location>
</feature>
<keyword evidence="1" id="KW-0472">Membrane</keyword>
<keyword evidence="1" id="KW-0812">Transmembrane</keyword>
<dbReference type="InterPro" id="IPR052155">
    <property type="entry name" value="Biofilm_reg_signaling"/>
</dbReference>
<dbReference type="EMBL" id="FOLT01000008">
    <property type="protein sequence ID" value="SFC49389.1"/>
    <property type="molecule type" value="Genomic_DNA"/>
</dbReference>
<dbReference type="PANTHER" id="PTHR44757:SF2">
    <property type="entry name" value="BIOFILM ARCHITECTURE MAINTENANCE PROTEIN MBAA"/>
    <property type="match status" value="1"/>
</dbReference>
<name>A0A1I1JLA3_9LACT</name>
<evidence type="ECO:0000259" key="2">
    <source>
        <dbReference type="PROSITE" id="PS50883"/>
    </source>
</evidence>
<dbReference type="InterPro" id="IPR029787">
    <property type="entry name" value="Nucleotide_cyclase"/>
</dbReference>
<dbReference type="SMART" id="SM00267">
    <property type="entry name" value="GGDEF"/>
    <property type="match status" value="1"/>
</dbReference>
<dbReference type="Gene3D" id="3.20.20.450">
    <property type="entry name" value="EAL domain"/>
    <property type="match status" value="1"/>
</dbReference>
<feature type="transmembrane region" description="Helical" evidence="1">
    <location>
        <begin position="7"/>
        <end position="25"/>
    </location>
</feature>
<dbReference type="Proteomes" id="UP000199612">
    <property type="component" value="Unassembled WGS sequence"/>
</dbReference>
<keyword evidence="1" id="KW-1133">Transmembrane helix</keyword>
<dbReference type="SUPFAM" id="SSF141868">
    <property type="entry name" value="EAL domain-like"/>
    <property type="match status" value="1"/>
</dbReference>
<feature type="transmembrane region" description="Helical" evidence="1">
    <location>
        <begin position="269"/>
        <end position="286"/>
    </location>
</feature>
<reference evidence="5" key="1">
    <citation type="submission" date="2016-10" db="EMBL/GenBank/DDBJ databases">
        <authorList>
            <person name="Varghese N."/>
            <person name="Submissions S."/>
        </authorList>
    </citation>
    <scope>NUCLEOTIDE SEQUENCE [LARGE SCALE GENOMIC DNA]</scope>
    <source>
        <strain evidence="5">DSM 23664</strain>
    </source>
</reference>
<dbReference type="SMART" id="SM00052">
    <property type="entry name" value="EAL"/>
    <property type="match status" value="1"/>
</dbReference>
<dbReference type="InterPro" id="IPR000160">
    <property type="entry name" value="GGDEF_dom"/>
</dbReference>
<dbReference type="NCBIfam" id="TIGR00254">
    <property type="entry name" value="GGDEF"/>
    <property type="match status" value="1"/>
</dbReference>
<dbReference type="PROSITE" id="PS50887">
    <property type="entry name" value="GGDEF"/>
    <property type="match status" value="1"/>
</dbReference>
<dbReference type="PANTHER" id="PTHR44757">
    <property type="entry name" value="DIGUANYLATE CYCLASE DGCP"/>
    <property type="match status" value="1"/>
</dbReference>
<dbReference type="Pfam" id="PF00990">
    <property type="entry name" value="GGDEF"/>
    <property type="match status" value="1"/>
</dbReference>
<dbReference type="PROSITE" id="PS50883">
    <property type="entry name" value="EAL"/>
    <property type="match status" value="1"/>
</dbReference>
<dbReference type="Pfam" id="PF00563">
    <property type="entry name" value="EAL"/>
    <property type="match status" value="1"/>
</dbReference>
<sequence length="757" mass="86876">MLKRGKFIIGILGINIIMFYGWRLYSGDNSWLLAIGINMQHILGLVFANVFTFRAFKRSKNQEWKFWFTLNLGLFIYLLANLFWMVFLVQRESLILSDTAYSLWLTAYALFLSSLINWLKWAKPNTFKGVYLFNIIVFMITAASISLHFLIEPIITLSNSSMWKIITMLAFPIIDLSLLFLSVITYYLIHKDTDKRVMLLIVSGIFLHTMADSYAVYSGALEQYTRGGLSDFLWLSSIWLIGLAGYYMTADRDEPSKSFEKTYEQMTGILPYISTVVLMLLVLESYQWDLNTLILGLIIIVVMIIARQLHILKENNQLIDEYRHLAYHDPLTGLSNRESFEEQMNSEMENNENSLTALLLIDLDRFKVVNDTLGHQAGDYILVKISEYLQQILGSDTPLFRLGGDEFTIILSDATVEKCERVAGTILETFQKPFAIYDHEIIVTASMGISMYPDHGETFEKLFRFADAAMYLAKEGGKNGYRFYNDDLNQKMLRRMRIESDLRKALEEEQFEVYYQPKVELKTKKIIGMEALLRWQHPELGWISPAEFIPIAEENGQIISIGEWVLKTACLQSKRWQHDGLSPTNISVNVSVRQFQQGTLLTLVKEALQEAELVPSLLEIEVTESIMQNTKESTEIIRGLRDLGVQISIDDFGTGYSSLYIINQLPIDTIKLDKTFIDDMKSVDQQAMVRTIVDLGMNMKLKVVAEGIETDYQLNKLIEAKCEYGQGYLFSKAVRAEEIENLLQEAPEPDTQLALSH</sequence>
<accession>A0A1I1JLA3</accession>